<evidence type="ECO:0000313" key="1">
    <source>
        <dbReference type="EMBL" id="MBC5675573.1"/>
    </source>
</evidence>
<organism evidence="1 2">
    <name type="scientific">Blautia celeris</name>
    <dbReference type="NCBI Taxonomy" id="2763026"/>
    <lineage>
        <taxon>Bacteria</taxon>
        <taxon>Bacillati</taxon>
        <taxon>Bacillota</taxon>
        <taxon>Clostridia</taxon>
        <taxon>Lachnospirales</taxon>
        <taxon>Lachnospiraceae</taxon>
        <taxon>Blautia</taxon>
    </lineage>
</organism>
<proteinExistence type="predicted"/>
<comment type="caution">
    <text evidence="1">The sequence shown here is derived from an EMBL/GenBank/DDBJ whole genome shotgun (WGS) entry which is preliminary data.</text>
</comment>
<evidence type="ECO:0000313" key="2">
    <source>
        <dbReference type="Proteomes" id="UP000654573"/>
    </source>
</evidence>
<gene>
    <name evidence="1" type="ORF">H8S76_25405</name>
</gene>
<protein>
    <recommendedName>
        <fullName evidence="3">Tail assembly chaperone</fullName>
    </recommendedName>
</protein>
<dbReference type="Proteomes" id="UP000654573">
    <property type="component" value="Unassembled WGS sequence"/>
</dbReference>
<accession>A0ABR7FL43</accession>
<evidence type="ECO:0008006" key="3">
    <source>
        <dbReference type="Google" id="ProtNLM"/>
    </source>
</evidence>
<reference evidence="1 2" key="1">
    <citation type="submission" date="2020-08" db="EMBL/GenBank/DDBJ databases">
        <title>Genome public.</title>
        <authorList>
            <person name="Liu C."/>
            <person name="Sun Q."/>
        </authorList>
    </citation>
    <scope>NUCLEOTIDE SEQUENCE [LARGE SCALE GENOMIC DNA]</scope>
    <source>
        <strain evidence="1 2">NSJ-34</strain>
    </source>
</reference>
<dbReference type="RefSeq" id="WP_186971144.1">
    <property type="nucleotide sequence ID" value="NZ_JACOOU010000018.1"/>
</dbReference>
<sequence>MKIHYVNLTDGSRLPVNINFGTLYYLQKSGAEAMLKRIGKRKKAGKGKMSEEESMEFAAKMIYVILRSNGKQVTFDEALQLAPMDTDEIEALWDEFIKKLEEFKKKQDAKQRMKTQTGQS</sequence>
<name>A0ABR7FL43_9FIRM</name>
<dbReference type="EMBL" id="JACOOU010000018">
    <property type="protein sequence ID" value="MBC5675573.1"/>
    <property type="molecule type" value="Genomic_DNA"/>
</dbReference>
<keyword evidence="2" id="KW-1185">Reference proteome</keyword>